<name>A0A845SEN7_9GAMM</name>
<dbReference type="EMBL" id="WUBS01000003">
    <property type="protein sequence ID" value="NDL62329.1"/>
    <property type="molecule type" value="Genomic_DNA"/>
</dbReference>
<keyword evidence="4" id="KW-1185">Reference proteome</keyword>
<accession>A0A845SEN7</accession>
<dbReference type="SUPFAM" id="SSF53756">
    <property type="entry name" value="UDP-Glycosyltransferase/glycogen phosphorylase"/>
    <property type="match status" value="1"/>
</dbReference>
<sequence length="362" mass="40961">MKVLHAAETIKGGVATVLKQLMMSQIDSKKFTSVISLIPNSQVEDLPGIDKQHIELFKRTGRNISSFCRLFILFSKNVIQNKPDIVHLHSTFAGVVCRVALIILWPVRRPKVIYCPHAFSFLMEGTSLKKKIYVLVEKFFLIITDKVICVSQYEKDEAYKLGVKSKKLVVIYNGVPIRESVRHKQVNDTFNFLFVGRLDHQKGYDLLIEAMANIKNPNIKLTIIGESVHSEIKKVNLEGITYTGWLKSSELEKYFVEADALVIPSRWEGFAMVPLEAMSYHLPIIASNSTSLPEVVIDGVTGYLFKNGNADDLREKMLKMEGSDLDSMSLAGNTFFKEHFTSEKMVSNTLSIYTIILESKMN</sequence>
<evidence type="ECO:0000313" key="4">
    <source>
        <dbReference type="Proteomes" id="UP000461443"/>
    </source>
</evidence>
<dbReference type="InterPro" id="IPR001296">
    <property type="entry name" value="Glyco_trans_1"/>
</dbReference>
<dbReference type="Pfam" id="PF00534">
    <property type="entry name" value="Glycos_transf_1"/>
    <property type="match status" value="1"/>
</dbReference>
<evidence type="ECO:0000259" key="1">
    <source>
        <dbReference type="Pfam" id="PF00534"/>
    </source>
</evidence>
<dbReference type="RefSeq" id="WP_162365034.1">
    <property type="nucleotide sequence ID" value="NZ_WUBS01000003.1"/>
</dbReference>
<reference evidence="3 4" key="2">
    <citation type="submission" date="2020-02" db="EMBL/GenBank/DDBJ databases">
        <title>The new genus of Enterobacteriales.</title>
        <authorList>
            <person name="Kim I.S."/>
        </authorList>
    </citation>
    <scope>NUCLEOTIDE SEQUENCE [LARGE SCALE GENOMIC DNA]</scope>
    <source>
        <strain evidence="3 4">SAP-6</strain>
    </source>
</reference>
<protein>
    <submittedName>
        <fullName evidence="3">Glycosyltransferase</fullName>
    </submittedName>
</protein>
<dbReference type="AlphaFoldDB" id="A0A845SEN7"/>
<feature type="domain" description="Glycosyltransferase subfamily 4-like N-terminal" evidence="2">
    <location>
        <begin position="12"/>
        <end position="177"/>
    </location>
</feature>
<dbReference type="Gene3D" id="3.40.50.2000">
    <property type="entry name" value="Glycogen Phosphorylase B"/>
    <property type="match status" value="2"/>
</dbReference>
<dbReference type="PANTHER" id="PTHR45947:SF3">
    <property type="entry name" value="SULFOQUINOVOSYL TRANSFERASE SQD2"/>
    <property type="match status" value="1"/>
</dbReference>
<proteinExistence type="predicted"/>
<gene>
    <name evidence="3" type="ORF">GRH90_06120</name>
</gene>
<dbReference type="Pfam" id="PF13439">
    <property type="entry name" value="Glyco_transf_4"/>
    <property type="match status" value="1"/>
</dbReference>
<dbReference type="GO" id="GO:0016757">
    <property type="term" value="F:glycosyltransferase activity"/>
    <property type="evidence" value="ECO:0007669"/>
    <property type="project" value="InterPro"/>
</dbReference>
<evidence type="ECO:0000259" key="2">
    <source>
        <dbReference type="Pfam" id="PF13439"/>
    </source>
</evidence>
<dbReference type="Proteomes" id="UP000461443">
    <property type="component" value="Unassembled WGS sequence"/>
</dbReference>
<comment type="caution">
    <text evidence="3">The sequence shown here is derived from an EMBL/GenBank/DDBJ whole genome shotgun (WGS) entry which is preliminary data.</text>
</comment>
<feature type="domain" description="Glycosyl transferase family 1" evidence="1">
    <location>
        <begin position="185"/>
        <end position="321"/>
    </location>
</feature>
<dbReference type="PANTHER" id="PTHR45947">
    <property type="entry name" value="SULFOQUINOVOSYL TRANSFERASE SQD2"/>
    <property type="match status" value="1"/>
</dbReference>
<dbReference type="InterPro" id="IPR028098">
    <property type="entry name" value="Glyco_trans_4-like_N"/>
</dbReference>
<keyword evidence="3" id="KW-0808">Transferase</keyword>
<dbReference type="InterPro" id="IPR050194">
    <property type="entry name" value="Glycosyltransferase_grp1"/>
</dbReference>
<reference evidence="3 4" key="1">
    <citation type="submission" date="2019-12" db="EMBL/GenBank/DDBJ databases">
        <authorList>
            <person name="Lee S.D."/>
        </authorList>
    </citation>
    <scope>NUCLEOTIDE SEQUENCE [LARGE SCALE GENOMIC DNA]</scope>
    <source>
        <strain evidence="3 4">SAP-6</strain>
    </source>
</reference>
<organism evidence="3 4">
    <name type="scientific">Acerihabitans arboris</name>
    <dbReference type="NCBI Taxonomy" id="2691583"/>
    <lineage>
        <taxon>Bacteria</taxon>
        <taxon>Pseudomonadati</taxon>
        <taxon>Pseudomonadota</taxon>
        <taxon>Gammaproteobacteria</taxon>
        <taxon>Enterobacterales</taxon>
        <taxon>Pectobacteriaceae</taxon>
        <taxon>Acerihabitans</taxon>
    </lineage>
</organism>
<evidence type="ECO:0000313" key="3">
    <source>
        <dbReference type="EMBL" id="NDL62329.1"/>
    </source>
</evidence>